<dbReference type="InterPro" id="IPR050330">
    <property type="entry name" value="Bact_OuterMem_StrucFunc"/>
</dbReference>
<feature type="signal peptide" evidence="5">
    <location>
        <begin position="1"/>
        <end position="21"/>
    </location>
</feature>
<keyword evidence="3" id="KW-0998">Cell outer membrane</keyword>
<proteinExistence type="predicted"/>
<dbReference type="SUPFAM" id="SSF103088">
    <property type="entry name" value="OmpA-like"/>
    <property type="match status" value="1"/>
</dbReference>
<dbReference type="PROSITE" id="PS51123">
    <property type="entry name" value="OMPA_2"/>
    <property type="match status" value="1"/>
</dbReference>
<dbReference type="Pfam" id="PF16234">
    <property type="entry name" value="DUF4892"/>
    <property type="match status" value="1"/>
</dbReference>
<keyword evidence="8" id="KW-1185">Reference proteome</keyword>
<dbReference type="Gene3D" id="3.30.1330.60">
    <property type="entry name" value="OmpA-like domain"/>
    <property type="match status" value="1"/>
</dbReference>
<dbReference type="PANTHER" id="PTHR30329">
    <property type="entry name" value="STATOR ELEMENT OF FLAGELLAR MOTOR COMPLEX"/>
    <property type="match status" value="1"/>
</dbReference>
<gene>
    <name evidence="7" type="ORF">MKZ47_00755</name>
</gene>
<evidence type="ECO:0000313" key="8">
    <source>
        <dbReference type="Proteomes" id="UP001156974"/>
    </source>
</evidence>
<accession>A0ABT6TXQ5</accession>
<evidence type="ECO:0000256" key="1">
    <source>
        <dbReference type="ARBA" id="ARBA00004442"/>
    </source>
</evidence>
<evidence type="ECO:0000256" key="3">
    <source>
        <dbReference type="ARBA" id="ARBA00023237"/>
    </source>
</evidence>
<dbReference type="InterPro" id="IPR006664">
    <property type="entry name" value="OMP_bac"/>
</dbReference>
<sequence>MKIYFNLLVVITLAFCNAVSANQWLSPYPNSEVEKSVKLSGEQTQLMSQFDDSKKSSERFSYTDFIGDVNHTLYEINNVATLKVFENYKHALLSDGFNIVYSCQLDACGDSSDFAEEVGYFQLYNYHRKPYYLLATKGEKPEFAVSLFVGQYNSKTRVMSSSIAIKELETGLIKANTAAFAKQQLNPVTKAPKDDIRGSSDHPLLSRYPGSFIEDYEQIDYEEFSLPTGIFNRKNKALPAEDVTGDITRITYEIRKVSTLKVFHNYVSALTKEGFETVFSCERQACGDDRKAIQALGDHLSVKQVYNYYRQPRYQLMKNTIENQTTYVAFFVGNYQGTTRVQLVIIRTEPLQGDLVKTNPDQVLKQLEQKGKAAIYGIYFDHDKSDIKPESAESLKVIADVLNKNNSLNLYVVGHTDDKGSPEYNLGLSSKRAKAVVKALVSQYGIKESRLIGYGVGPYAPAANNKNDLGRQLNRRVELVERLSN</sequence>
<dbReference type="InterPro" id="IPR006665">
    <property type="entry name" value="OmpA-like"/>
</dbReference>
<keyword evidence="5" id="KW-0732">Signal</keyword>
<dbReference type="InterPro" id="IPR036737">
    <property type="entry name" value="OmpA-like_sf"/>
</dbReference>
<reference evidence="7 8" key="1">
    <citation type="submission" date="2022-02" db="EMBL/GenBank/DDBJ databases">
        <title>Genome analysis of Beneficial Microorganisms for Coral consortium from Pocillopora damicornis.</title>
        <authorList>
            <person name="Rosado P.M."/>
            <person name="Cardoso P.M."/>
            <person name="Rosado J.G."/>
            <person name="Schultz J."/>
            <person name="Rocha U."/>
            <person name="Costa T.K."/>
            <person name="Peixoto R.S."/>
        </authorList>
    </citation>
    <scope>NUCLEOTIDE SEQUENCE [LARGE SCALE GENOMIC DNA]</scope>
    <source>
        <strain evidence="7 8">BMC5</strain>
    </source>
</reference>
<dbReference type="CDD" id="cd07185">
    <property type="entry name" value="OmpA_C-like"/>
    <property type="match status" value="1"/>
</dbReference>
<evidence type="ECO:0000256" key="5">
    <source>
        <dbReference type="SAM" id="SignalP"/>
    </source>
</evidence>
<dbReference type="Proteomes" id="UP001156974">
    <property type="component" value="Unassembled WGS sequence"/>
</dbReference>
<evidence type="ECO:0000259" key="6">
    <source>
        <dbReference type="PROSITE" id="PS51123"/>
    </source>
</evidence>
<feature type="chain" id="PRO_5045683252" evidence="5">
    <location>
        <begin position="22"/>
        <end position="485"/>
    </location>
</feature>
<comment type="caution">
    <text evidence="7">The sequence shown here is derived from an EMBL/GenBank/DDBJ whole genome shotgun (WGS) entry which is preliminary data.</text>
</comment>
<organism evidence="7 8">
    <name type="scientific">Pseudoalteromonas shioyasakiensis</name>
    <dbReference type="NCBI Taxonomy" id="1190813"/>
    <lineage>
        <taxon>Bacteria</taxon>
        <taxon>Pseudomonadati</taxon>
        <taxon>Pseudomonadota</taxon>
        <taxon>Gammaproteobacteria</taxon>
        <taxon>Alteromonadales</taxon>
        <taxon>Pseudoalteromonadaceae</taxon>
        <taxon>Pseudoalteromonas</taxon>
    </lineage>
</organism>
<dbReference type="Pfam" id="PF00691">
    <property type="entry name" value="OmpA"/>
    <property type="match status" value="1"/>
</dbReference>
<evidence type="ECO:0000256" key="2">
    <source>
        <dbReference type="ARBA" id="ARBA00023136"/>
    </source>
</evidence>
<evidence type="ECO:0000256" key="4">
    <source>
        <dbReference type="PROSITE-ProRule" id="PRU00473"/>
    </source>
</evidence>
<name>A0ABT6TXQ5_9GAMM</name>
<dbReference type="InterPro" id="IPR032608">
    <property type="entry name" value="DUF4892"/>
</dbReference>
<evidence type="ECO:0000313" key="7">
    <source>
        <dbReference type="EMBL" id="MDI4667643.1"/>
    </source>
</evidence>
<dbReference type="PANTHER" id="PTHR30329:SF21">
    <property type="entry name" value="LIPOPROTEIN YIAD-RELATED"/>
    <property type="match status" value="1"/>
</dbReference>
<protein>
    <submittedName>
        <fullName evidence="7">DUF4892 domain-containing protein</fullName>
    </submittedName>
</protein>
<keyword evidence="2 4" id="KW-0472">Membrane</keyword>
<comment type="subcellular location">
    <subcellularLocation>
        <location evidence="1">Cell outer membrane</location>
    </subcellularLocation>
</comment>
<dbReference type="PRINTS" id="PR01021">
    <property type="entry name" value="OMPADOMAIN"/>
</dbReference>
<dbReference type="EMBL" id="JAKUMG010000001">
    <property type="protein sequence ID" value="MDI4667643.1"/>
    <property type="molecule type" value="Genomic_DNA"/>
</dbReference>
<dbReference type="RefSeq" id="WP_175082115.1">
    <property type="nucleotide sequence ID" value="NZ_JAKUMG010000001.1"/>
</dbReference>
<feature type="domain" description="OmpA-like" evidence="6">
    <location>
        <begin position="367"/>
        <end position="485"/>
    </location>
</feature>